<evidence type="ECO:0000256" key="1">
    <source>
        <dbReference type="ARBA" id="ARBA00009242"/>
    </source>
</evidence>
<dbReference type="Gene3D" id="2.60.120.260">
    <property type="entry name" value="Galactose-binding domain-like"/>
    <property type="match status" value="2"/>
</dbReference>
<dbReference type="STRING" id="64571.A0A1Y2GYY2"/>
<sequence length="518" mass="56425">MGQVQSREIDESHFKLTVSDKDALISKYIELASSARGGKVLETSDELFGEGFHLIKEGPAIEDKDRETPNGFWKDGWETRRHNKKTHHTAIIQLASAGTIAGFDIDTSFFDGSHPSYASVEACLKVDGVQDKYEWKEVLPKVPLSGNSHHYYGIRASDDVYTHVKLNMFPDGGIARLRVYGNVSPIFPDEKTVLNLASLSSGARVVKSSDERYGKSSNLILPTEGTNTRDGWQTRRSRVEGHYDWVEIKLGAMGLLESLVVDTTHFRGNHPDFVSLDACNSEYNDVQYDPDVTWVCLLKKSPVLGDEKNIYILEPTEDAYTHVRLNIFPDGGVSRVRVYGARVPEPVAPAVEVEVIEEKLVDAVNDLKVNGLLKAAAAISPKDPLVAVSSTSNITETTETTKITEITTIVETTEKVVETTEEVVEEGPNGIATDGLPVLTAEASSVTLVDEETAEPAKKSPAKRGRVKAAANAAVAASKLASPKKKAKGRSSSVLDEEDEASESSSVSGTPRAKKARE</sequence>
<dbReference type="Pfam" id="PF03561">
    <property type="entry name" value="Allantoicase"/>
    <property type="match status" value="2"/>
</dbReference>
<evidence type="ECO:0000256" key="2">
    <source>
        <dbReference type="SAM" id="MobiDB-lite"/>
    </source>
</evidence>
<dbReference type="GeneID" id="33570351"/>
<dbReference type="InParanoid" id="A0A1Y2GYY2"/>
<comment type="caution">
    <text evidence="4">The sequence shown here is derived from an EMBL/GenBank/DDBJ whole genome shotgun (WGS) entry which is preliminary data.</text>
</comment>
<dbReference type="NCBIfam" id="TIGR02961">
    <property type="entry name" value="allantoicase"/>
    <property type="match status" value="1"/>
</dbReference>
<evidence type="ECO:0000313" key="5">
    <source>
        <dbReference type="Proteomes" id="UP000193648"/>
    </source>
</evidence>
<dbReference type="PANTHER" id="PTHR12045">
    <property type="entry name" value="ALLANTOICASE"/>
    <property type="match status" value="1"/>
</dbReference>
<comment type="similarity">
    <text evidence="1">Belongs to the allantoicase family.</text>
</comment>
<dbReference type="PANTHER" id="PTHR12045:SF3">
    <property type="entry name" value="INACTIVE ALLANTOICASE-RELATED"/>
    <property type="match status" value="1"/>
</dbReference>
<dbReference type="AlphaFoldDB" id="A0A1Y2GYY2"/>
<organism evidence="4 5">
    <name type="scientific">Lobosporangium transversale</name>
    <dbReference type="NCBI Taxonomy" id="64571"/>
    <lineage>
        <taxon>Eukaryota</taxon>
        <taxon>Fungi</taxon>
        <taxon>Fungi incertae sedis</taxon>
        <taxon>Mucoromycota</taxon>
        <taxon>Mortierellomycotina</taxon>
        <taxon>Mortierellomycetes</taxon>
        <taxon>Mortierellales</taxon>
        <taxon>Mortierellaceae</taxon>
        <taxon>Lobosporangium</taxon>
    </lineage>
</organism>
<evidence type="ECO:0000313" key="4">
    <source>
        <dbReference type="EMBL" id="ORZ27476.1"/>
    </source>
</evidence>
<dbReference type="RefSeq" id="XP_021885203.1">
    <property type="nucleotide sequence ID" value="XM_022028508.1"/>
</dbReference>
<accession>A0A1Y2GYY2</accession>
<protein>
    <submittedName>
        <fullName evidence="4">Galactose-binding domain-like protein</fullName>
    </submittedName>
</protein>
<feature type="compositionally biased region" description="Low complexity" evidence="2">
    <location>
        <begin position="468"/>
        <end position="481"/>
    </location>
</feature>
<dbReference type="InterPro" id="IPR008979">
    <property type="entry name" value="Galactose-bd-like_sf"/>
</dbReference>
<feature type="domain" description="Allantoicase" evidence="3">
    <location>
        <begin position="202"/>
        <end position="342"/>
    </location>
</feature>
<reference evidence="4 5" key="1">
    <citation type="submission" date="2016-07" db="EMBL/GenBank/DDBJ databases">
        <title>Pervasive Adenine N6-methylation of Active Genes in Fungi.</title>
        <authorList>
            <consortium name="DOE Joint Genome Institute"/>
            <person name="Mondo S.J."/>
            <person name="Dannebaum R.O."/>
            <person name="Kuo R.C."/>
            <person name="Labutti K."/>
            <person name="Haridas S."/>
            <person name="Kuo A."/>
            <person name="Salamov A."/>
            <person name="Ahrendt S.R."/>
            <person name="Lipzen A."/>
            <person name="Sullivan W."/>
            <person name="Andreopoulos W.B."/>
            <person name="Clum A."/>
            <person name="Lindquist E."/>
            <person name="Daum C."/>
            <person name="Ramamoorthy G.K."/>
            <person name="Gryganskyi A."/>
            <person name="Culley D."/>
            <person name="Magnuson J.K."/>
            <person name="James T.Y."/>
            <person name="O'Malley M.A."/>
            <person name="Stajich J.E."/>
            <person name="Spatafora J.W."/>
            <person name="Visel A."/>
            <person name="Grigoriev I.V."/>
        </authorList>
    </citation>
    <scope>NUCLEOTIDE SEQUENCE [LARGE SCALE GENOMIC DNA]</scope>
    <source>
        <strain evidence="4 5">NRRL 3116</strain>
    </source>
</reference>
<dbReference type="Proteomes" id="UP000193648">
    <property type="component" value="Unassembled WGS sequence"/>
</dbReference>
<proteinExistence type="inferred from homology"/>
<keyword evidence="5" id="KW-1185">Reference proteome</keyword>
<dbReference type="GO" id="GO:0000256">
    <property type="term" value="P:allantoin catabolic process"/>
    <property type="evidence" value="ECO:0007669"/>
    <property type="project" value="InterPro"/>
</dbReference>
<dbReference type="InterPro" id="IPR015908">
    <property type="entry name" value="Allantoicase_dom"/>
</dbReference>
<name>A0A1Y2GYY2_9FUNG</name>
<dbReference type="OrthoDB" id="10266039at2759"/>
<dbReference type="EMBL" id="MCFF01000004">
    <property type="protein sequence ID" value="ORZ27476.1"/>
    <property type="molecule type" value="Genomic_DNA"/>
</dbReference>
<gene>
    <name evidence="4" type="ORF">BCR41DRAFT_392813</name>
</gene>
<feature type="region of interest" description="Disordered" evidence="2">
    <location>
        <begin position="447"/>
        <end position="518"/>
    </location>
</feature>
<dbReference type="GO" id="GO:0004037">
    <property type="term" value="F:allantoicase activity"/>
    <property type="evidence" value="ECO:0007669"/>
    <property type="project" value="InterPro"/>
</dbReference>
<feature type="domain" description="Allantoicase" evidence="3">
    <location>
        <begin position="37"/>
        <end position="183"/>
    </location>
</feature>
<dbReference type="SUPFAM" id="SSF49785">
    <property type="entry name" value="Galactose-binding domain-like"/>
    <property type="match status" value="2"/>
</dbReference>
<dbReference type="InterPro" id="IPR005164">
    <property type="entry name" value="Allantoicase"/>
</dbReference>
<evidence type="ECO:0000259" key="3">
    <source>
        <dbReference type="Pfam" id="PF03561"/>
    </source>
</evidence>